<dbReference type="HOGENOM" id="CLU_2246315_0_0_10"/>
<dbReference type="AlphaFoldDB" id="I0ALR5"/>
<gene>
    <name evidence="1" type="ordered locus">IALB_2219</name>
</gene>
<evidence type="ECO:0000313" key="2">
    <source>
        <dbReference type="Proteomes" id="UP000007394"/>
    </source>
</evidence>
<dbReference type="Proteomes" id="UP000007394">
    <property type="component" value="Chromosome"/>
</dbReference>
<name>I0ALR5_IGNAJ</name>
<proteinExistence type="predicted"/>
<dbReference type="STRING" id="945713.IALB_2219"/>
<protein>
    <submittedName>
        <fullName evidence="1">Uncharacterized protein</fullName>
    </submittedName>
</protein>
<organism evidence="1 2">
    <name type="scientific">Ignavibacterium album (strain DSM 19864 / JCM 16511 / NBRC 101810 / Mat9-16)</name>
    <dbReference type="NCBI Taxonomy" id="945713"/>
    <lineage>
        <taxon>Bacteria</taxon>
        <taxon>Pseudomonadati</taxon>
        <taxon>Ignavibacteriota</taxon>
        <taxon>Ignavibacteria</taxon>
        <taxon>Ignavibacteriales</taxon>
        <taxon>Ignavibacteriaceae</taxon>
        <taxon>Ignavibacterium</taxon>
    </lineage>
</organism>
<sequence>MGISYLVYRYRESSNKSAKQNPNENLKLIPKEIKEIEKPFVTTEKKSISVSRYQIIKTYTQSIPLEKKNTNAAEKFLVVNKNISSIRKTHSPKFIYLVTSPSNR</sequence>
<reference evidence="1 2" key="1">
    <citation type="journal article" date="2012" name="Front. Microbiol.">
        <title>Complete genome of Ignavibacterium album, a metabolically versatile, flagellated, facultative anaerobe from the phylum Chlorobi.</title>
        <authorList>
            <person name="Liu Z."/>
            <person name="Frigaard N.-U."/>
            <person name="Vogl K."/>
            <person name="Iino T."/>
            <person name="Ohkuma M."/>
            <person name="Overmann J."/>
            <person name="Bryant D.A."/>
        </authorList>
    </citation>
    <scope>NUCLEOTIDE SEQUENCE [LARGE SCALE GENOMIC DNA]</scope>
    <source>
        <strain evidence="2">DSM 19864 / JCM 16511 / NBRC 101810 / Mat9-16</strain>
    </source>
</reference>
<evidence type="ECO:0000313" key="1">
    <source>
        <dbReference type="EMBL" id="AFH49922.1"/>
    </source>
</evidence>
<accession>I0ALR5</accession>
<dbReference type="KEGG" id="ial:IALB_2219"/>
<dbReference type="EMBL" id="CP003418">
    <property type="protein sequence ID" value="AFH49922.1"/>
    <property type="molecule type" value="Genomic_DNA"/>
</dbReference>
<keyword evidence="2" id="KW-1185">Reference proteome</keyword>